<dbReference type="GO" id="GO:0003677">
    <property type="term" value="F:DNA binding"/>
    <property type="evidence" value="ECO:0007669"/>
    <property type="project" value="InterPro"/>
</dbReference>
<proteinExistence type="predicted"/>
<dbReference type="EMBL" id="BNJQ01000035">
    <property type="protein sequence ID" value="GHP11634.1"/>
    <property type="molecule type" value="Genomic_DNA"/>
</dbReference>
<dbReference type="PANTHER" id="PTHR45725">
    <property type="entry name" value="FORMIN HOMOLOGY 2 FAMILY MEMBER"/>
    <property type="match status" value="1"/>
</dbReference>
<reference evidence="2" key="1">
    <citation type="submission" date="2020-10" db="EMBL/GenBank/DDBJ databases">
        <title>Unveiling of a novel bifunctional photoreceptor, Dualchrome1, isolated from a cosmopolitan green alga.</title>
        <authorList>
            <person name="Suzuki S."/>
            <person name="Kawachi M."/>
        </authorList>
    </citation>
    <scope>NUCLEOTIDE SEQUENCE</scope>
    <source>
        <strain evidence="2">NIES 2893</strain>
    </source>
</reference>
<evidence type="ECO:0000313" key="2">
    <source>
        <dbReference type="EMBL" id="GHP11634.1"/>
    </source>
</evidence>
<organism evidence="2 3">
    <name type="scientific">Pycnococcus provasolii</name>
    <dbReference type="NCBI Taxonomy" id="41880"/>
    <lineage>
        <taxon>Eukaryota</taxon>
        <taxon>Viridiplantae</taxon>
        <taxon>Chlorophyta</taxon>
        <taxon>Pseudoscourfieldiophyceae</taxon>
        <taxon>Pseudoscourfieldiales</taxon>
        <taxon>Pycnococcaceae</taxon>
        <taxon>Pycnococcus</taxon>
    </lineage>
</organism>
<sequence>MASAAALAAAAAHPPAPPSAGGGGGRSSQERRRTTKRNLPSGGLDSLGSSLSHCVKPLCYERDIDDVIGASASAASSLSSSSSSLGLDSLFSLDFFLEHWNRTSLFFLHELNQPVWEMHQTDYTQKLYQRSLAHIANNIAHFVADKSPSAAPPPLTDARVLAAVAGLFCTYVLYATQLPERETTTVLADASGRTRRVVTGPWTRPYVDPATLAALGQLAELASANRNCMDDVCSVLAHLLVGVDGGAPICVIGAFPFVNCSTPAPALAADKSAAAAAAAAAGESAANKRLLSVLSAETVRPTKGAGALLGAKFVVSQDERRKLALSKAWEVAHEVAHTLCPVTAQAAKEIESTQAVSNDEMAEVLGLSSAPTATLALADYDNALTGLGADEPPHRTAQSLNLLQDVLFNFSKTCSNALGQAAVKQRLTTAVGADTLASTPPAGTTNLTREAMVAALAMPDHDGEPGLGISVAVPWRNLRRHERKRLQVPAKKEIGVAKTTTKVTRRKLPGIAYKFSRKEAAKEKEARYRQRYRDAAVGPAQVLAVAVGSTQKPLGVGILPDIGPAGNRAPDPVMMPPPPPPRVRTTVSKPGHRKVGRPRKDPENSTTERPKKQPSLTTAPDGEKRKRGRPKSLVENPGEKRKRGRPRKQPPPAPPLPMAAAVTSASAAAAAAPPPPPPAAPPPARVSPPPPPPPPPAQLPPPPPELEDGEIAPPPAKKRKSSKSSNMQQSPPPPPPPRPDANDIPEPPSADAMALRPSGGQKERFGLLGSARTSYRRIDATSAVRTGSKGLMSFTASRKTTDGATYRIERRPNRPHLASSVSAHTRAASASADDPHLLDL</sequence>
<feature type="region of interest" description="Disordered" evidence="1">
    <location>
        <begin position="1"/>
        <end position="44"/>
    </location>
</feature>
<comment type="caution">
    <text evidence="2">The sequence shown here is derived from an EMBL/GenBank/DDBJ whole genome shotgun (WGS) entry which is preliminary data.</text>
</comment>
<evidence type="ECO:0000313" key="3">
    <source>
        <dbReference type="Proteomes" id="UP000660262"/>
    </source>
</evidence>
<dbReference type="AlphaFoldDB" id="A0A830HWU5"/>
<accession>A0A830HWU5</accession>
<name>A0A830HWU5_9CHLO</name>
<dbReference type="InterPro" id="IPR051425">
    <property type="entry name" value="Formin_Homology"/>
</dbReference>
<feature type="compositionally biased region" description="Pro residues" evidence="1">
    <location>
        <begin position="672"/>
        <end position="704"/>
    </location>
</feature>
<feature type="compositionally biased region" description="Basic and acidic residues" evidence="1">
    <location>
        <begin position="598"/>
        <end position="611"/>
    </location>
</feature>
<dbReference type="PRINTS" id="PR00929">
    <property type="entry name" value="ATHOOK"/>
</dbReference>
<keyword evidence="3" id="KW-1185">Reference proteome</keyword>
<feature type="region of interest" description="Disordered" evidence="1">
    <location>
        <begin position="553"/>
        <end position="768"/>
    </location>
</feature>
<feature type="compositionally biased region" description="Low complexity" evidence="1">
    <location>
        <begin position="658"/>
        <end position="671"/>
    </location>
</feature>
<dbReference type="InterPro" id="IPR017956">
    <property type="entry name" value="AT_hook_DNA-bd_motif"/>
</dbReference>
<dbReference type="Proteomes" id="UP000660262">
    <property type="component" value="Unassembled WGS sequence"/>
</dbReference>
<feature type="region of interest" description="Disordered" evidence="1">
    <location>
        <begin position="810"/>
        <end position="840"/>
    </location>
</feature>
<feature type="compositionally biased region" description="Pro residues" evidence="1">
    <location>
        <begin position="573"/>
        <end position="582"/>
    </location>
</feature>
<protein>
    <submittedName>
        <fullName evidence="2">Uncharacterized protein</fullName>
    </submittedName>
</protein>
<dbReference type="PANTHER" id="PTHR45725:SF18">
    <property type="entry name" value="ORC1-LIKE AAA ATPASE DOMAIN-CONTAINING PROTEIN"/>
    <property type="match status" value="1"/>
</dbReference>
<evidence type="ECO:0000256" key="1">
    <source>
        <dbReference type="SAM" id="MobiDB-lite"/>
    </source>
</evidence>
<dbReference type="SMART" id="SM00384">
    <property type="entry name" value="AT_hook"/>
    <property type="match status" value="3"/>
</dbReference>
<feature type="compositionally biased region" description="Pro residues" evidence="1">
    <location>
        <begin position="730"/>
        <end position="739"/>
    </location>
</feature>
<gene>
    <name evidence="2" type="ORF">PPROV_001036200</name>
</gene>
<feature type="compositionally biased region" description="Low complexity" evidence="1">
    <location>
        <begin position="1"/>
        <end position="13"/>
    </location>
</feature>